<protein>
    <recommendedName>
        <fullName evidence="4">oxoglutarate dehydrogenase (succinyl-transferring)</fullName>
        <ecNumber evidence="4">1.2.4.2</ecNumber>
    </recommendedName>
</protein>
<dbReference type="Gene3D" id="3.40.50.11610">
    <property type="entry name" value="Multifunctional 2-oxoglutarate metabolism enzyme, C-terminal domain"/>
    <property type="match status" value="1"/>
</dbReference>
<dbReference type="Pfam" id="PF02779">
    <property type="entry name" value="Transket_pyr"/>
    <property type="match status" value="1"/>
</dbReference>
<evidence type="ECO:0000259" key="8">
    <source>
        <dbReference type="SMART" id="SM00861"/>
    </source>
</evidence>
<evidence type="ECO:0000256" key="1">
    <source>
        <dbReference type="ARBA" id="ARBA00001964"/>
    </source>
</evidence>
<dbReference type="InterPro" id="IPR029061">
    <property type="entry name" value="THDP-binding"/>
</dbReference>
<dbReference type="InterPro" id="IPR031717">
    <property type="entry name" value="ODO-1/KGD_C"/>
</dbReference>
<comment type="function">
    <text evidence="2">E1 component of the 2-oxoglutarate dehydrogenase (OGDH) complex which catalyzes the decarboxylation of 2-oxoglutarate, the first step in the conversion of 2-oxoglutarate to succinyl-CoA and CO(2).</text>
</comment>
<proteinExistence type="inferred from homology"/>
<feature type="domain" description="Transketolase-like pyrimidine-binding" evidence="8">
    <location>
        <begin position="549"/>
        <end position="742"/>
    </location>
</feature>
<dbReference type="GO" id="GO:0006099">
    <property type="term" value="P:tricarboxylic acid cycle"/>
    <property type="evidence" value="ECO:0007669"/>
    <property type="project" value="TreeGrafter"/>
</dbReference>
<feature type="region of interest" description="Disordered" evidence="7">
    <location>
        <begin position="1"/>
        <end position="26"/>
    </location>
</feature>
<dbReference type="Gene3D" id="3.40.50.970">
    <property type="match status" value="1"/>
</dbReference>
<name>A0A261VAU5_9BORD</name>
<dbReference type="PANTHER" id="PTHR23152">
    <property type="entry name" value="2-OXOGLUTARATE DEHYDROGENASE"/>
    <property type="match status" value="1"/>
</dbReference>
<dbReference type="InterPro" id="IPR042179">
    <property type="entry name" value="KGD_C_sf"/>
</dbReference>
<dbReference type="Proteomes" id="UP000216429">
    <property type="component" value="Unassembled WGS sequence"/>
</dbReference>
<evidence type="ECO:0000256" key="3">
    <source>
        <dbReference type="ARBA" id="ARBA00006936"/>
    </source>
</evidence>
<dbReference type="Gene3D" id="3.40.50.12470">
    <property type="match status" value="1"/>
</dbReference>
<dbReference type="SUPFAM" id="SSF52518">
    <property type="entry name" value="Thiamin diphosphate-binding fold (THDP-binding)"/>
    <property type="match status" value="2"/>
</dbReference>
<dbReference type="Pfam" id="PF16078">
    <property type="entry name" value="2-oxogl_dehyd_N"/>
    <property type="match status" value="1"/>
</dbReference>
<keyword evidence="5" id="KW-0560">Oxidoreductase</keyword>
<evidence type="ECO:0000256" key="2">
    <source>
        <dbReference type="ARBA" id="ARBA00003906"/>
    </source>
</evidence>
<evidence type="ECO:0000313" key="10">
    <source>
        <dbReference type="Proteomes" id="UP000216429"/>
    </source>
</evidence>
<dbReference type="PANTHER" id="PTHR23152:SF4">
    <property type="entry name" value="2-OXOADIPATE DEHYDROGENASE COMPLEX COMPONENT E1"/>
    <property type="match status" value="1"/>
</dbReference>
<sequence>MTGAQPRRAAQQKGKRTMSEPHEQFSSPLSMASADFLEAMHEQYRGDALSVDPAWRYVFRFLDEVCQPEAPSQQGLLQAELIRRFGHLQARLDPLELAQVQDPALLAGFLEHIASLDSGLAELRRAYQGGLAVETAHLHDFGLLNWIHERVERLPEAPTKAALIRAYERVVQSDEFERFLMRKFPGKKKFGQEGSEVVPVVLDSLLAQAARSGVTEVVIGTMHRGRLNLMANVLGKPIGRIFAEFKGAHPFAAQPSVAADVPYHLGHAGELEYEGRRMRVTLLPNPSHLEAVDPVALGLARWVQDHGSAQDGSQVLTIILHTDAAVIGQGIVAESLQLSAVPGYTTGGVVHVVVNNQIGFTTQADEGRSSHYCTDVWKAVQSLILHVNGEDMDAALQAANLAVAYRQSHGRDAVIDLVTYRRNGHNEFDEPRFSQPQLYQCVDARIPLRERLRQRLLQAGMLDLDSEAGFIAAYRNELEQAYQGAMTPTTPAAALPPARAVAVTHAETGAARVDLLHCLKLLVDIPAGFTLGERLLKQIQARALIEPGIAWPTAEALAFGTLLQAGLPVRLAGQDVVRGAFSHRHFHLVDVENGKRHVSLQALAQKGAKFDVINSPLSEYATLGFEYGYSLAAQPGLNIWEAQFGDFANGAQIVIDQFISSGEQKWLQSSGLTMLLPHGLEGQGPEHSSARIERYLQLCADDNIRLINPSTPANYFHALRAQALSISRKPLVVISPKTLLRLPAAISPLDDFLPGTRFAPVLTSGPQQHAQRLLLCSGKIAYELEDYRAAYGRDDVVVARLEQLYPCPEDALLRLMQAHPRARLVWVQEEPENMGAWQWYDRRLERMAASSGHPAPTFVYCGRPASASPAGSFHGRHAADQAAVVARAFDA</sequence>
<dbReference type="InterPro" id="IPR005475">
    <property type="entry name" value="Transketolase-like_Pyr-bd"/>
</dbReference>
<evidence type="ECO:0000256" key="5">
    <source>
        <dbReference type="ARBA" id="ARBA00023002"/>
    </source>
</evidence>
<gene>
    <name evidence="9" type="ORF">CAL22_13345</name>
</gene>
<dbReference type="GO" id="GO:0004591">
    <property type="term" value="F:oxoglutarate dehydrogenase (succinyl-transferring) activity"/>
    <property type="evidence" value="ECO:0007669"/>
    <property type="project" value="UniProtKB-EC"/>
</dbReference>
<dbReference type="GO" id="GO:0030976">
    <property type="term" value="F:thiamine pyrophosphate binding"/>
    <property type="evidence" value="ECO:0007669"/>
    <property type="project" value="InterPro"/>
</dbReference>
<dbReference type="InterPro" id="IPR001017">
    <property type="entry name" value="DH_E1"/>
</dbReference>
<dbReference type="NCBIfam" id="NF006914">
    <property type="entry name" value="PRK09404.1"/>
    <property type="match status" value="1"/>
</dbReference>
<comment type="cofactor">
    <cofactor evidence="1">
        <name>thiamine diphosphate</name>
        <dbReference type="ChEBI" id="CHEBI:58937"/>
    </cofactor>
</comment>
<dbReference type="InterPro" id="IPR011603">
    <property type="entry name" value="2oxoglutarate_DH_E1"/>
</dbReference>
<dbReference type="GO" id="GO:0045252">
    <property type="term" value="C:oxoglutarate dehydrogenase complex"/>
    <property type="evidence" value="ECO:0007669"/>
    <property type="project" value="TreeGrafter"/>
</dbReference>
<accession>A0A261VAU5</accession>
<evidence type="ECO:0000256" key="6">
    <source>
        <dbReference type="ARBA" id="ARBA00023052"/>
    </source>
</evidence>
<dbReference type="PIRSF" id="PIRSF000157">
    <property type="entry name" value="Oxoglu_dh_E1"/>
    <property type="match status" value="1"/>
</dbReference>
<dbReference type="AlphaFoldDB" id="A0A261VAU5"/>
<dbReference type="NCBIfam" id="TIGR00239">
    <property type="entry name" value="2oxo_dh_E1"/>
    <property type="match status" value="1"/>
</dbReference>
<reference evidence="10" key="1">
    <citation type="submission" date="2017-05" db="EMBL/GenBank/DDBJ databases">
        <title>Complete and WGS of Bordetella genogroups.</title>
        <authorList>
            <person name="Spilker T."/>
            <person name="Lipuma J."/>
        </authorList>
    </citation>
    <scope>NUCLEOTIDE SEQUENCE [LARGE SCALE GENOMIC DNA]</scope>
    <source>
        <strain evidence="10">AU6712</strain>
    </source>
</reference>
<dbReference type="GO" id="GO:0005829">
    <property type="term" value="C:cytosol"/>
    <property type="evidence" value="ECO:0007669"/>
    <property type="project" value="TreeGrafter"/>
</dbReference>
<dbReference type="NCBIfam" id="NF008907">
    <property type="entry name" value="PRK12270.1"/>
    <property type="match status" value="1"/>
</dbReference>
<dbReference type="EMBL" id="NEVU01000003">
    <property type="protein sequence ID" value="OZI70881.1"/>
    <property type="molecule type" value="Genomic_DNA"/>
</dbReference>
<evidence type="ECO:0000256" key="4">
    <source>
        <dbReference type="ARBA" id="ARBA00012280"/>
    </source>
</evidence>
<evidence type="ECO:0000313" key="9">
    <source>
        <dbReference type="EMBL" id="OZI70881.1"/>
    </source>
</evidence>
<comment type="caution">
    <text evidence="9">The sequence shown here is derived from an EMBL/GenBank/DDBJ whole genome shotgun (WGS) entry which is preliminary data.</text>
</comment>
<dbReference type="EC" id="1.2.4.2" evidence="4"/>
<dbReference type="OrthoDB" id="9759785at2"/>
<dbReference type="Pfam" id="PF00676">
    <property type="entry name" value="E1_dh"/>
    <property type="match status" value="1"/>
</dbReference>
<dbReference type="InterPro" id="IPR032106">
    <property type="entry name" value="2-oxogl_dehyd_N"/>
</dbReference>
<keyword evidence="10" id="KW-1185">Reference proteome</keyword>
<keyword evidence="6" id="KW-0786">Thiamine pyrophosphate</keyword>
<dbReference type="SMART" id="SM00861">
    <property type="entry name" value="Transket_pyr"/>
    <property type="match status" value="1"/>
</dbReference>
<comment type="similarity">
    <text evidence="3">Belongs to the alpha-ketoglutarate dehydrogenase family.</text>
</comment>
<organism evidence="9 10">
    <name type="scientific">Bordetella genomosp. 12</name>
    <dbReference type="NCBI Taxonomy" id="463035"/>
    <lineage>
        <taxon>Bacteria</taxon>
        <taxon>Pseudomonadati</taxon>
        <taxon>Pseudomonadota</taxon>
        <taxon>Betaproteobacteria</taxon>
        <taxon>Burkholderiales</taxon>
        <taxon>Alcaligenaceae</taxon>
        <taxon>Bordetella</taxon>
    </lineage>
</organism>
<evidence type="ECO:0000256" key="7">
    <source>
        <dbReference type="SAM" id="MobiDB-lite"/>
    </source>
</evidence>
<dbReference type="Pfam" id="PF16870">
    <property type="entry name" value="OxoGdeHyase_C"/>
    <property type="match status" value="1"/>
</dbReference>